<feature type="active site" evidence="9">
    <location>
        <position position="73"/>
    </location>
</feature>
<evidence type="ECO:0000256" key="7">
    <source>
        <dbReference type="ARBA" id="ARBA00023239"/>
    </source>
</evidence>
<reference evidence="11" key="1">
    <citation type="journal article" date="2019" name="Int. J. Syst. Evol. Microbiol.">
        <title>The Global Catalogue of Microorganisms (GCM) 10K type strain sequencing project: providing services to taxonomists for standard genome sequencing and annotation.</title>
        <authorList>
            <consortium name="The Broad Institute Genomics Platform"/>
            <consortium name="The Broad Institute Genome Sequencing Center for Infectious Disease"/>
            <person name="Wu L."/>
            <person name="Ma J."/>
        </authorList>
    </citation>
    <scope>NUCLEOTIDE SEQUENCE [LARGE SCALE GENOMIC DNA]</scope>
    <source>
        <strain evidence="11">CGMCC 1.10188</strain>
    </source>
</reference>
<dbReference type="PANTHER" id="PTHR30272:SF1">
    <property type="entry name" value="3-HYDROXYACYL-[ACYL-CARRIER-PROTEIN] DEHYDRATASE"/>
    <property type="match status" value="1"/>
</dbReference>
<evidence type="ECO:0000256" key="5">
    <source>
        <dbReference type="ARBA" id="ARBA00022556"/>
    </source>
</evidence>
<dbReference type="EMBL" id="BMDZ01000007">
    <property type="protein sequence ID" value="GGB30424.1"/>
    <property type="molecule type" value="Genomic_DNA"/>
</dbReference>
<protein>
    <recommendedName>
        <fullName evidence="9">3-hydroxyacyl-[acyl-carrier-protein] dehydratase FabZ</fullName>
        <ecNumber evidence="9">4.2.1.59</ecNumber>
    </recommendedName>
    <alternativeName>
        <fullName evidence="9">(3R)-hydroxymyristoyl-[acyl-carrier-protein] dehydratase</fullName>
        <shortName evidence="9">(3R)-hydroxymyristoyl-ACP dehydrase</shortName>
    </alternativeName>
    <alternativeName>
        <fullName evidence="9">Beta-hydroxyacyl-ACP dehydratase</fullName>
    </alternativeName>
</protein>
<name>A0ABQ1I9M0_9PROT</name>
<evidence type="ECO:0000256" key="1">
    <source>
        <dbReference type="ARBA" id="ARBA00004496"/>
    </source>
</evidence>
<comment type="catalytic activity">
    <reaction evidence="9">
        <text>a (3R)-hydroxyacyl-[ACP] = a (2E)-enoyl-[ACP] + H2O</text>
        <dbReference type="Rhea" id="RHEA:13097"/>
        <dbReference type="Rhea" id="RHEA-COMP:9925"/>
        <dbReference type="Rhea" id="RHEA-COMP:9945"/>
        <dbReference type="ChEBI" id="CHEBI:15377"/>
        <dbReference type="ChEBI" id="CHEBI:78784"/>
        <dbReference type="ChEBI" id="CHEBI:78827"/>
        <dbReference type="EC" id="4.2.1.59"/>
    </reaction>
</comment>
<proteinExistence type="inferred from homology"/>
<evidence type="ECO:0000313" key="10">
    <source>
        <dbReference type="EMBL" id="GGB30424.1"/>
    </source>
</evidence>
<keyword evidence="6 9" id="KW-0443">Lipid metabolism</keyword>
<gene>
    <name evidence="9 10" type="primary">fabZ</name>
    <name evidence="10" type="ORF">GCM10011505_09740</name>
</gene>
<dbReference type="Gene3D" id="3.10.129.10">
    <property type="entry name" value="Hotdog Thioesterase"/>
    <property type="match status" value="1"/>
</dbReference>
<dbReference type="NCBIfam" id="TIGR01750">
    <property type="entry name" value="fabZ"/>
    <property type="match status" value="1"/>
</dbReference>
<dbReference type="InterPro" id="IPR010084">
    <property type="entry name" value="FabZ"/>
</dbReference>
<dbReference type="Pfam" id="PF07977">
    <property type="entry name" value="FabA"/>
    <property type="match status" value="1"/>
</dbReference>
<dbReference type="InterPro" id="IPR013114">
    <property type="entry name" value="FabA_FabZ"/>
</dbReference>
<dbReference type="InterPro" id="IPR029069">
    <property type="entry name" value="HotDog_dom_sf"/>
</dbReference>
<comment type="similarity">
    <text evidence="2 9">Belongs to the thioester dehydratase family. FabZ subfamily.</text>
</comment>
<dbReference type="NCBIfam" id="NF000582">
    <property type="entry name" value="PRK00006.1"/>
    <property type="match status" value="1"/>
</dbReference>
<dbReference type="PANTHER" id="PTHR30272">
    <property type="entry name" value="3-HYDROXYACYL-[ACYL-CARRIER-PROTEIN] DEHYDRATASE"/>
    <property type="match status" value="1"/>
</dbReference>
<organism evidence="10 11">
    <name type="scientific">Tistrella bauzanensis</name>
    <dbReference type="NCBI Taxonomy" id="657419"/>
    <lineage>
        <taxon>Bacteria</taxon>
        <taxon>Pseudomonadati</taxon>
        <taxon>Pseudomonadota</taxon>
        <taxon>Alphaproteobacteria</taxon>
        <taxon>Geminicoccales</taxon>
        <taxon>Geminicoccaceae</taxon>
        <taxon>Tistrella</taxon>
    </lineage>
</organism>
<keyword evidence="5 9" id="KW-0441">Lipid A biosynthesis</keyword>
<keyword evidence="7 9" id="KW-0456">Lyase</keyword>
<evidence type="ECO:0000313" key="11">
    <source>
        <dbReference type="Proteomes" id="UP000603352"/>
    </source>
</evidence>
<evidence type="ECO:0000256" key="2">
    <source>
        <dbReference type="ARBA" id="ARBA00009174"/>
    </source>
</evidence>
<accession>A0ABQ1I9M0</accession>
<keyword evidence="3 9" id="KW-0963">Cytoplasm</keyword>
<evidence type="ECO:0000256" key="3">
    <source>
        <dbReference type="ARBA" id="ARBA00022490"/>
    </source>
</evidence>
<evidence type="ECO:0000256" key="6">
    <source>
        <dbReference type="ARBA" id="ARBA00023098"/>
    </source>
</evidence>
<comment type="function">
    <text evidence="8 9">Involved in unsaturated fatty acids biosynthesis. Catalyzes the dehydration of short chain beta-hydroxyacyl-ACPs and long chain saturated and unsaturated beta-hydroxyacyl-ACPs.</text>
</comment>
<dbReference type="Proteomes" id="UP000603352">
    <property type="component" value="Unassembled WGS sequence"/>
</dbReference>
<dbReference type="CDD" id="cd01288">
    <property type="entry name" value="FabZ"/>
    <property type="match status" value="1"/>
</dbReference>
<evidence type="ECO:0000256" key="9">
    <source>
        <dbReference type="HAMAP-Rule" id="MF_00406"/>
    </source>
</evidence>
<evidence type="ECO:0000256" key="8">
    <source>
        <dbReference type="ARBA" id="ARBA00025049"/>
    </source>
</evidence>
<dbReference type="HAMAP" id="MF_00406">
    <property type="entry name" value="FabZ"/>
    <property type="match status" value="1"/>
</dbReference>
<comment type="caution">
    <text evidence="10">The sequence shown here is derived from an EMBL/GenBank/DDBJ whole genome shotgun (WGS) entry which is preliminary data.</text>
</comment>
<keyword evidence="4 9" id="KW-0444">Lipid biosynthesis</keyword>
<dbReference type="SUPFAM" id="SSF54637">
    <property type="entry name" value="Thioesterase/thiol ester dehydrase-isomerase"/>
    <property type="match status" value="1"/>
</dbReference>
<keyword evidence="11" id="KW-1185">Reference proteome</keyword>
<evidence type="ECO:0000256" key="4">
    <source>
        <dbReference type="ARBA" id="ARBA00022516"/>
    </source>
</evidence>
<sequence>MSEAPMPDATVSPDAASTVIDAPSEVIEIERVMEMIPHRYPFLLIDKVVDVKPNVSAVGIKCVTMNEPQFQGHFPGAPIMPGVMIIESMAQTAAVLVVRTLGPDSEGKLVYFMTIEEARFRRPVKPGDVMRVIVIKKQSRGNVWKFESRVTVDDKVVAQATFAAMIVDRA</sequence>
<comment type="subcellular location">
    <subcellularLocation>
        <location evidence="1 9">Cytoplasm</location>
    </subcellularLocation>
</comment>
<dbReference type="EC" id="4.2.1.59" evidence="9"/>